<dbReference type="Pfam" id="PF09544">
    <property type="entry name" value="DUF2381"/>
    <property type="match status" value="2"/>
</dbReference>
<name>A0A511T642_MYXFU</name>
<dbReference type="EMBL" id="BJXR01000034">
    <property type="protein sequence ID" value="GEN09634.1"/>
    <property type="molecule type" value="Genomic_DNA"/>
</dbReference>
<reference evidence="1 2" key="1">
    <citation type="submission" date="2019-07" db="EMBL/GenBank/DDBJ databases">
        <title>Whole genome shotgun sequence of Myxococcus fulvus NBRC 100333.</title>
        <authorList>
            <person name="Hosoyama A."/>
            <person name="Uohara A."/>
            <person name="Ohji S."/>
            <person name="Ichikawa N."/>
        </authorList>
    </citation>
    <scope>NUCLEOTIDE SEQUENCE [LARGE SCALE GENOMIC DNA]</scope>
    <source>
        <strain evidence="1 2">NBRC 100333</strain>
    </source>
</reference>
<evidence type="ECO:0008006" key="3">
    <source>
        <dbReference type="Google" id="ProtNLM"/>
    </source>
</evidence>
<evidence type="ECO:0000313" key="1">
    <source>
        <dbReference type="EMBL" id="GEN09634.1"/>
    </source>
</evidence>
<dbReference type="Proteomes" id="UP000321514">
    <property type="component" value="Unassembled WGS sequence"/>
</dbReference>
<sequence length="255" mass="27328">MTVARSSSEAPPVIRVAGDTSTVILFSAPIQKSSLTFDETRLRVLDVGERSVIVQPLADLRGDERQEMGVFFADGSSPARAAFVLVTDPAEVDSRIDAQRPESLNSPCHPDTPMPAPRPEDFVLLGFVDDSGVTASKVKDVADEAQGLSSSLTFSYNGKGWALVDVTVWNSPDRPAWTPREATFVGRVGMPLRARLVSAKKGAILPGEDGRVLAVVELPEPKANLVFTVDVRGDGGRHLVIPNVRFPKSGAGEVR</sequence>
<proteinExistence type="predicted"/>
<dbReference type="NCBIfam" id="TIGR02268">
    <property type="entry name" value="Myxococcus xanthus paralogous family TIGR02268"/>
    <property type="match status" value="1"/>
</dbReference>
<gene>
    <name evidence="1" type="ORF">MFU01_46710</name>
</gene>
<dbReference type="AlphaFoldDB" id="A0A511T642"/>
<dbReference type="InterPro" id="IPR011754">
    <property type="entry name" value="Mxa_paralog_2268"/>
</dbReference>
<evidence type="ECO:0000313" key="2">
    <source>
        <dbReference type="Proteomes" id="UP000321514"/>
    </source>
</evidence>
<comment type="caution">
    <text evidence="1">The sequence shown here is derived from an EMBL/GenBank/DDBJ whole genome shotgun (WGS) entry which is preliminary data.</text>
</comment>
<protein>
    <recommendedName>
        <fullName evidence="3">DUF2381 family protein</fullName>
    </recommendedName>
</protein>
<organism evidence="1 2">
    <name type="scientific">Myxococcus fulvus</name>
    <dbReference type="NCBI Taxonomy" id="33"/>
    <lineage>
        <taxon>Bacteria</taxon>
        <taxon>Pseudomonadati</taxon>
        <taxon>Myxococcota</taxon>
        <taxon>Myxococcia</taxon>
        <taxon>Myxococcales</taxon>
        <taxon>Cystobacterineae</taxon>
        <taxon>Myxococcaceae</taxon>
        <taxon>Myxococcus</taxon>
    </lineage>
</organism>
<accession>A0A511T642</accession>